<accession>A0A6A7B085</accession>
<name>A0A6A7B085_9PLEO</name>
<sequence>MPRFHVCNPTTRTYVAIMSLAAYARHQSHHARPSSLESWLWTSRYAGPWSSSHARLGCIWYRPDLSPVSPNRSGDIVSGSAELQINGERRDRAADPSEQLQRRANFESILTTSPSSDAPCSLSRFPDRCSTCRHSFKSKHGARLRFRLSEHHTSCQPARSPKDA</sequence>
<protein>
    <submittedName>
        <fullName evidence="2">Uncharacterized protein</fullName>
    </submittedName>
</protein>
<dbReference type="Proteomes" id="UP000799423">
    <property type="component" value="Unassembled WGS sequence"/>
</dbReference>
<proteinExistence type="predicted"/>
<evidence type="ECO:0000256" key="1">
    <source>
        <dbReference type="SAM" id="MobiDB-lite"/>
    </source>
</evidence>
<dbReference type="EMBL" id="MU006314">
    <property type="protein sequence ID" value="KAF2848941.1"/>
    <property type="molecule type" value="Genomic_DNA"/>
</dbReference>
<keyword evidence="3" id="KW-1185">Reference proteome</keyword>
<feature type="compositionally biased region" description="Basic and acidic residues" evidence="1">
    <location>
        <begin position="87"/>
        <end position="100"/>
    </location>
</feature>
<evidence type="ECO:0000313" key="3">
    <source>
        <dbReference type="Proteomes" id="UP000799423"/>
    </source>
</evidence>
<reference evidence="2" key="1">
    <citation type="submission" date="2020-01" db="EMBL/GenBank/DDBJ databases">
        <authorList>
            <consortium name="DOE Joint Genome Institute"/>
            <person name="Haridas S."/>
            <person name="Albert R."/>
            <person name="Binder M."/>
            <person name="Bloem J."/>
            <person name="Labutti K."/>
            <person name="Salamov A."/>
            <person name="Andreopoulos B."/>
            <person name="Baker S.E."/>
            <person name="Barry K."/>
            <person name="Bills G."/>
            <person name="Bluhm B.H."/>
            <person name="Cannon C."/>
            <person name="Castanera R."/>
            <person name="Culley D.E."/>
            <person name="Daum C."/>
            <person name="Ezra D."/>
            <person name="Gonzalez J.B."/>
            <person name="Henrissat B."/>
            <person name="Kuo A."/>
            <person name="Liang C."/>
            <person name="Lipzen A."/>
            <person name="Lutzoni F."/>
            <person name="Magnuson J."/>
            <person name="Mondo S."/>
            <person name="Nolan M."/>
            <person name="Ohm R."/>
            <person name="Pangilinan J."/>
            <person name="Park H.-J."/>
            <person name="Ramirez L."/>
            <person name="Alfaro M."/>
            <person name="Sun H."/>
            <person name="Tritt A."/>
            <person name="Yoshinaga Y."/>
            <person name="Zwiers L.-H."/>
            <person name="Turgeon B.G."/>
            <person name="Goodwin S.B."/>
            <person name="Spatafora J.W."/>
            <person name="Crous P.W."/>
            <person name="Grigoriev I.V."/>
        </authorList>
    </citation>
    <scope>NUCLEOTIDE SEQUENCE</scope>
    <source>
        <strain evidence="2">IPT5</strain>
    </source>
</reference>
<evidence type="ECO:0000313" key="2">
    <source>
        <dbReference type="EMBL" id="KAF2848941.1"/>
    </source>
</evidence>
<feature type="region of interest" description="Disordered" evidence="1">
    <location>
        <begin position="71"/>
        <end position="100"/>
    </location>
</feature>
<organism evidence="2 3">
    <name type="scientific">Plenodomus tracheiphilus IPT5</name>
    <dbReference type="NCBI Taxonomy" id="1408161"/>
    <lineage>
        <taxon>Eukaryota</taxon>
        <taxon>Fungi</taxon>
        <taxon>Dikarya</taxon>
        <taxon>Ascomycota</taxon>
        <taxon>Pezizomycotina</taxon>
        <taxon>Dothideomycetes</taxon>
        <taxon>Pleosporomycetidae</taxon>
        <taxon>Pleosporales</taxon>
        <taxon>Pleosporineae</taxon>
        <taxon>Leptosphaeriaceae</taxon>
        <taxon>Plenodomus</taxon>
    </lineage>
</organism>
<dbReference type="AlphaFoldDB" id="A0A6A7B085"/>
<gene>
    <name evidence="2" type="ORF">T440DRAFT_142220</name>
</gene>